<comment type="caution">
    <text evidence="1">The sequence shown here is derived from an EMBL/GenBank/DDBJ whole genome shotgun (WGS) entry which is preliminary data.</text>
</comment>
<proteinExistence type="predicted"/>
<evidence type="ECO:0000313" key="1">
    <source>
        <dbReference type="EMBL" id="ODN42983.1"/>
    </source>
</evidence>
<protein>
    <submittedName>
        <fullName evidence="1">Uncharacterized protein</fullName>
    </submittedName>
</protein>
<dbReference type="EMBL" id="MDTU01000001">
    <property type="protein sequence ID" value="ODN42983.1"/>
    <property type="molecule type" value="Genomic_DNA"/>
</dbReference>
<keyword evidence="2" id="KW-1185">Reference proteome</keyword>
<gene>
    <name evidence="1" type="ORF">BGC07_08690</name>
</gene>
<name>A0ABX3A5Q9_9GAMM</name>
<accession>A0ABX3A5Q9</accession>
<sequence length="85" mass="9885">MQNYKGKWVSIYCDDQFAFKSGALDARNNQEKFYSYQESGNIKWCGLQANQIRESYLQGYHSSVGKKRGLKKKKQSQVTKIILLL</sequence>
<organism evidence="1 2">
    <name type="scientific">Piscirickettsia litoralis</name>
    <dbReference type="NCBI Taxonomy" id="1891921"/>
    <lineage>
        <taxon>Bacteria</taxon>
        <taxon>Pseudomonadati</taxon>
        <taxon>Pseudomonadota</taxon>
        <taxon>Gammaproteobacteria</taxon>
        <taxon>Thiotrichales</taxon>
        <taxon>Piscirickettsiaceae</taxon>
        <taxon>Piscirickettsia</taxon>
    </lineage>
</organism>
<dbReference type="Proteomes" id="UP000094329">
    <property type="component" value="Unassembled WGS sequence"/>
</dbReference>
<reference evidence="1 2" key="1">
    <citation type="submission" date="2016-08" db="EMBL/GenBank/DDBJ databases">
        <title>Draft genome sequence of Candidatus Piscirickettsia litoralis, from seawater.</title>
        <authorList>
            <person name="Wan X."/>
            <person name="Lee A.J."/>
            <person name="Hou S."/>
            <person name="Donachie S.P."/>
        </authorList>
    </citation>
    <scope>NUCLEOTIDE SEQUENCE [LARGE SCALE GENOMIC DNA]</scope>
    <source>
        <strain evidence="1 2">Y2</strain>
    </source>
</reference>
<evidence type="ECO:0000313" key="2">
    <source>
        <dbReference type="Proteomes" id="UP000094329"/>
    </source>
</evidence>